<evidence type="ECO:0000313" key="3">
    <source>
        <dbReference type="Proteomes" id="UP000699042"/>
    </source>
</evidence>
<gene>
    <name evidence="2" type="ORF">JMJ77_004332</name>
</gene>
<dbReference type="AlphaFoldDB" id="A0A9P7QX86"/>
<keyword evidence="3" id="KW-1185">Reference proteome</keyword>
<protein>
    <submittedName>
        <fullName evidence="2">Uncharacterized protein</fullName>
    </submittedName>
</protein>
<evidence type="ECO:0000313" key="2">
    <source>
        <dbReference type="EMBL" id="KAG7044873.1"/>
    </source>
</evidence>
<feature type="region of interest" description="Disordered" evidence="1">
    <location>
        <begin position="1"/>
        <end position="35"/>
    </location>
</feature>
<comment type="caution">
    <text evidence="2">The sequence shown here is derived from an EMBL/GenBank/DDBJ whole genome shotgun (WGS) entry which is preliminary data.</text>
</comment>
<accession>A0A9P7QX86</accession>
<feature type="compositionally biased region" description="Polar residues" evidence="1">
    <location>
        <begin position="15"/>
        <end position="25"/>
    </location>
</feature>
<name>A0A9P7QX86_9PEZI</name>
<organism evidence="2 3">
    <name type="scientific">Colletotrichum scovillei</name>
    <dbReference type="NCBI Taxonomy" id="1209932"/>
    <lineage>
        <taxon>Eukaryota</taxon>
        <taxon>Fungi</taxon>
        <taxon>Dikarya</taxon>
        <taxon>Ascomycota</taxon>
        <taxon>Pezizomycotina</taxon>
        <taxon>Sordariomycetes</taxon>
        <taxon>Hypocreomycetidae</taxon>
        <taxon>Glomerellales</taxon>
        <taxon>Glomerellaceae</taxon>
        <taxon>Colletotrichum</taxon>
        <taxon>Colletotrichum acutatum species complex</taxon>
    </lineage>
</organism>
<sequence>MWVAEDSRIARSPFPSCSTNSPSSHRSNDEGRKERRHLTVHSVHRLNSASSTFFSFRHSMIRITHYNFQTTLPHYPHYLKLVATCYAYTWHACVVCDSIQGRQVDRNASKIWRFPISRLRNSPCKSTDQPLNHFVSMAATSTRRYSMSLNELCMLV</sequence>
<evidence type="ECO:0000256" key="1">
    <source>
        <dbReference type="SAM" id="MobiDB-lite"/>
    </source>
</evidence>
<dbReference type="EMBL" id="JAESDN010000010">
    <property type="protein sequence ID" value="KAG7044873.1"/>
    <property type="molecule type" value="Genomic_DNA"/>
</dbReference>
<proteinExistence type="predicted"/>
<dbReference type="Proteomes" id="UP000699042">
    <property type="component" value="Unassembled WGS sequence"/>
</dbReference>
<reference evidence="2" key="1">
    <citation type="submission" date="2021-05" db="EMBL/GenBank/DDBJ databases">
        <title>Comparative genomics of three Colletotrichum scovillei strains and genetic complementation revealed genes involved fungal growth and virulence on chili pepper.</title>
        <authorList>
            <person name="Hsieh D.-K."/>
            <person name="Chuang S.-C."/>
            <person name="Chen C.-Y."/>
            <person name="Chao Y.-T."/>
            <person name="Lu M.-Y.J."/>
            <person name="Lee M.-H."/>
            <person name="Shih M.-C."/>
        </authorList>
    </citation>
    <scope>NUCLEOTIDE SEQUENCE</scope>
    <source>
        <strain evidence="2">Coll-153</strain>
    </source>
</reference>